<feature type="region of interest" description="Disordered" evidence="9">
    <location>
        <begin position="278"/>
        <end position="297"/>
    </location>
</feature>
<feature type="domain" description="Ig-like" evidence="12">
    <location>
        <begin position="30"/>
        <end position="119"/>
    </location>
</feature>
<keyword evidence="5 10" id="KW-1133">Transmembrane helix</keyword>
<comment type="caution">
    <text evidence="8">Lacks conserved residue(s) required for the propagation of feature annotation.</text>
</comment>
<dbReference type="InterPro" id="IPR023415">
    <property type="entry name" value="LDLR_class-A_CS"/>
</dbReference>
<dbReference type="InterPro" id="IPR013783">
    <property type="entry name" value="Ig-like_fold"/>
</dbReference>
<feature type="compositionally biased region" description="Basic and acidic residues" evidence="9">
    <location>
        <begin position="480"/>
        <end position="492"/>
    </location>
</feature>
<feature type="region of interest" description="Disordered" evidence="9">
    <location>
        <begin position="719"/>
        <end position="786"/>
    </location>
</feature>
<dbReference type="AlphaFoldDB" id="A0AAE0YQ67"/>
<feature type="region of interest" description="Disordered" evidence="9">
    <location>
        <begin position="27"/>
        <end position="46"/>
    </location>
</feature>
<dbReference type="InterPro" id="IPR050685">
    <property type="entry name" value="LDLR"/>
</dbReference>
<feature type="region of interest" description="Disordered" evidence="9">
    <location>
        <begin position="558"/>
        <end position="609"/>
    </location>
</feature>
<dbReference type="InterPro" id="IPR003599">
    <property type="entry name" value="Ig_sub"/>
</dbReference>
<keyword evidence="6 10" id="KW-0472">Membrane</keyword>
<dbReference type="SMART" id="SM00192">
    <property type="entry name" value="LDLa"/>
    <property type="match status" value="2"/>
</dbReference>
<feature type="signal peptide" evidence="11">
    <location>
        <begin position="1"/>
        <end position="20"/>
    </location>
</feature>
<proteinExistence type="predicted"/>
<feature type="disulfide bond" evidence="8">
    <location>
        <begin position="187"/>
        <end position="202"/>
    </location>
</feature>
<evidence type="ECO:0000256" key="5">
    <source>
        <dbReference type="ARBA" id="ARBA00022989"/>
    </source>
</evidence>
<dbReference type="SMART" id="SM00409">
    <property type="entry name" value="IG"/>
    <property type="match status" value="1"/>
</dbReference>
<dbReference type="PROSITE" id="PS01209">
    <property type="entry name" value="LDLRA_1"/>
    <property type="match status" value="1"/>
</dbReference>
<feature type="compositionally biased region" description="Basic and acidic residues" evidence="9">
    <location>
        <begin position="649"/>
        <end position="658"/>
    </location>
</feature>
<dbReference type="InterPro" id="IPR036179">
    <property type="entry name" value="Ig-like_dom_sf"/>
</dbReference>
<keyword evidence="7 8" id="KW-1015">Disulfide bond</keyword>
<feature type="region of interest" description="Disordered" evidence="9">
    <location>
        <begin position="467"/>
        <end position="538"/>
    </location>
</feature>
<evidence type="ECO:0000256" key="2">
    <source>
        <dbReference type="ARBA" id="ARBA00004308"/>
    </source>
</evidence>
<name>A0AAE0YQ67_9GAST</name>
<evidence type="ECO:0000256" key="7">
    <source>
        <dbReference type="ARBA" id="ARBA00023157"/>
    </source>
</evidence>
<evidence type="ECO:0000313" key="13">
    <source>
        <dbReference type="EMBL" id="KAK3753876.1"/>
    </source>
</evidence>
<dbReference type="Pfam" id="PF00057">
    <property type="entry name" value="Ldl_recept_a"/>
    <property type="match status" value="2"/>
</dbReference>
<dbReference type="PROSITE" id="PS50068">
    <property type="entry name" value="LDLRA_2"/>
    <property type="match status" value="2"/>
</dbReference>
<protein>
    <recommendedName>
        <fullName evidence="12">Ig-like domain-containing protein</fullName>
    </recommendedName>
</protein>
<keyword evidence="3 10" id="KW-0812">Transmembrane</keyword>
<dbReference type="InterPro" id="IPR002172">
    <property type="entry name" value="LDrepeatLR_classA_rpt"/>
</dbReference>
<dbReference type="InterPro" id="IPR036055">
    <property type="entry name" value="LDL_receptor-like_sf"/>
</dbReference>
<feature type="compositionally biased region" description="Polar residues" evidence="9">
    <location>
        <begin position="523"/>
        <end position="538"/>
    </location>
</feature>
<feature type="transmembrane region" description="Helical" evidence="10">
    <location>
        <begin position="222"/>
        <end position="250"/>
    </location>
</feature>
<sequence length="867" mass="94944">MLSKGLPKLIIAALLVATLAMNPKPLRGSPQTRHLKLSEKSKAGAEGSNIQVNCSVSMAQPLEELKWELSEDDKSNVKQLKISETKVALIITSLKRTNAGQYSCLLIMPDGAEEKEEFSLLVQQEKDEVCAKYQFKCEKTRNCLFIRYRCDNMDDCGDGSDEQCDVDPCLNKFRCNNSRCIEHKFVCDHVMHCEDQSDEQNCNVRARPTSTALPVGDDNTYAWLQITVSSFIAVTLGLVFFISFIVIMVFRNRVRRLREQRIARALEQMYQEDERLNRHGVGMGGPGDLHTSNQGQASDQQQFLLGHPHPHYGNIIVNVNNGVQYIPGYDYAIMMDIPPPYSEVGTTQSGEANPPPPAYSTLEHQRMSSNGSHDSAQPTQTSESVPCRQPLLAERCATVPASDVCCDQPTSRPNNKPHQTSSPNRSVCDTSGNTQTLPSGIDINSHFLQSLLSPHLQTHDAERNLTLTTGNSESLTPMQRRSDLPNRPHVQESEVSIVYLTASPRHRGGSSPSAQRNVVGHGEQTSTDPYTQPGHQRLSDGQSMLVIHNDTVLPSASGCLKSSGRTDEDHSDDDCTQSLLKHEPQSASEREAHAMTEQEEDTNVVASQNEDSTFLLRKPKNKAEVIVPQPSPSSKGRGVEDASNALSKEVSKRDDRLCPKPGHLTVQDGEILLHTPTGILTDTAQVLPSQQSHTALAAAALVPTEAPELTIQNGALVFGSPNQEQPIHQDSQSQNPSRGSVVNALHTEPELFSHPPESSSLSLPQHDAAAAMAAAPSPSNNQNEMSDTLHRKELQFKNGELVLESPKHTPSTQILSHLKGAYAEEEGMAEAIEPVVNTKRSGGSATAKSQTQKINSDVVLPPKTYQQ</sequence>
<dbReference type="EMBL" id="JAWDGP010005687">
    <property type="protein sequence ID" value="KAK3753876.1"/>
    <property type="molecule type" value="Genomic_DNA"/>
</dbReference>
<gene>
    <name evidence="13" type="ORF">RRG08_006263</name>
</gene>
<evidence type="ECO:0000256" key="6">
    <source>
        <dbReference type="ARBA" id="ARBA00023136"/>
    </source>
</evidence>
<keyword evidence="4" id="KW-0677">Repeat</keyword>
<keyword evidence="14" id="KW-1185">Reference proteome</keyword>
<feature type="disulfide bond" evidence="8">
    <location>
        <begin position="175"/>
        <end position="193"/>
    </location>
</feature>
<dbReference type="PANTHER" id="PTHR24270">
    <property type="entry name" value="LOW-DENSITY LIPOPROTEIN RECEPTOR-RELATED"/>
    <property type="match status" value="1"/>
</dbReference>
<evidence type="ECO:0000256" key="11">
    <source>
        <dbReference type="SAM" id="SignalP"/>
    </source>
</evidence>
<dbReference type="GO" id="GO:0012505">
    <property type="term" value="C:endomembrane system"/>
    <property type="evidence" value="ECO:0007669"/>
    <property type="project" value="UniProtKB-SubCell"/>
</dbReference>
<dbReference type="Gene3D" id="2.60.40.10">
    <property type="entry name" value="Immunoglobulins"/>
    <property type="match status" value="1"/>
</dbReference>
<feature type="compositionally biased region" description="Polar residues" evidence="9">
    <location>
        <begin position="720"/>
        <end position="740"/>
    </location>
</feature>
<dbReference type="GO" id="GO:0016192">
    <property type="term" value="P:vesicle-mediated transport"/>
    <property type="evidence" value="ECO:0007669"/>
    <property type="project" value="UniProtKB-ARBA"/>
</dbReference>
<evidence type="ECO:0000256" key="1">
    <source>
        <dbReference type="ARBA" id="ARBA00004167"/>
    </source>
</evidence>
<dbReference type="InterPro" id="IPR007110">
    <property type="entry name" value="Ig-like_dom"/>
</dbReference>
<evidence type="ECO:0000256" key="3">
    <source>
        <dbReference type="ARBA" id="ARBA00022692"/>
    </source>
</evidence>
<evidence type="ECO:0000256" key="9">
    <source>
        <dbReference type="SAM" id="MobiDB-lite"/>
    </source>
</evidence>
<dbReference type="PRINTS" id="PR00261">
    <property type="entry name" value="LDLRECEPTOR"/>
</dbReference>
<feature type="region of interest" description="Disordered" evidence="9">
    <location>
        <begin position="403"/>
        <end position="433"/>
    </location>
</feature>
<feature type="compositionally biased region" description="Polar residues" evidence="9">
    <location>
        <begin position="408"/>
        <end position="433"/>
    </location>
</feature>
<feature type="region of interest" description="Disordered" evidence="9">
    <location>
        <begin position="342"/>
        <end position="386"/>
    </location>
</feature>
<evidence type="ECO:0000259" key="12">
    <source>
        <dbReference type="PROSITE" id="PS50835"/>
    </source>
</evidence>
<dbReference type="Gene3D" id="4.10.400.10">
    <property type="entry name" value="Low-density Lipoprotein Receptor"/>
    <property type="match status" value="2"/>
</dbReference>
<feature type="compositionally biased region" description="Basic and acidic residues" evidence="9">
    <location>
        <begin position="580"/>
        <end position="596"/>
    </location>
</feature>
<feature type="region of interest" description="Disordered" evidence="9">
    <location>
        <begin position="626"/>
        <end position="660"/>
    </location>
</feature>
<feature type="compositionally biased region" description="Polar residues" evidence="9">
    <location>
        <begin position="367"/>
        <end position="384"/>
    </location>
</feature>
<comment type="caution">
    <text evidence="13">The sequence shown here is derived from an EMBL/GenBank/DDBJ whole genome shotgun (WGS) entry which is preliminary data.</text>
</comment>
<dbReference type="PROSITE" id="PS50835">
    <property type="entry name" value="IG_LIKE"/>
    <property type="match status" value="1"/>
</dbReference>
<dbReference type="GO" id="GO:0005886">
    <property type="term" value="C:plasma membrane"/>
    <property type="evidence" value="ECO:0007669"/>
    <property type="project" value="TreeGrafter"/>
</dbReference>
<feature type="compositionally biased region" description="Low complexity" evidence="9">
    <location>
        <begin position="750"/>
        <end position="775"/>
    </location>
</feature>
<dbReference type="SUPFAM" id="SSF57424">
    <property type="entry name" value="LDL receptor-like module"/>
    <property type="match status" value="2"/>
</dbReference>
<feature type="region of interest" description="Disordered" evidence="9">
    <location>
        <begin position="838"/>
        <end position="867"/>
    </location>
</feature>
<feature type="compositionally biased region" description="Polar residues" evidence="9">
    <location>
        <begin position="777"/>
        <end position="786"/>
    </location>
</feature>
<evidence type="ECO:0000256" key="4">
    <source>
        <dbReference type="ARBA" id="ARBA00022737"/>
    </source>
</evidence>
<evidence type="ECO:0000313" key="14">
    <source>
        <dbReference type="Proteomes" id="UP001283361"/>
    </source>
</evidence>
<accession>A0AAE0YQ67</accession>
<dbReference type="SUPFAM" id="SSF48726">
    <property type="entry name" value="Immunoglobulin"/>
    <property type="match status" value="1"/>
</dbReference>
<dbReference type="Proteomes" id="UP001283361">
    <property type="component" value="Unassembled WGS sequence"/>
</dbReference>
<evidence type="ECO:0000256" key="10">
    <source>
        <dbReference type="SAM" id="Phobius"/>
    </source>
</evidence>
<keyword evidence="11" id="KW-0732">Signal</keyword>
<feature type="chain" id="PRO_5042252576" description="Ig-like domain-containing protein" evidence="11">
    <location>
        <begin position="21"/>
        <end position="867"/>
    </location>
</feature>
<comment type="subcellular location">
    <subcellularLocation>
        <location evidence="2">Endomembrane system</location>
    </subcellularLocation>
    <subcellularLocation>
        <location evidence="1">Membrane</location>
        <topology evidence="1">Single-pass membrane protein</topology>
    </subcellularLocation>
</comment>
<feature type="compositionally biased region" description="Polar residues" evidence="9">
    <location>
        <begin position="467"/>
        <end position="479"/>
    </location>
</feature>
<reference evidence="13" key="1">
    <citation type="journal article" date="2023" name="G3 (Bethesda)">
        <title>A reference genome for the long-term kleptoplast-retaining sea slug Elysia crispata morphotype clarki.</title>
        <authorList>
            <person name="Eastman K.E."/>
            <person name="Pendleton A.L."/>
            <person name="Shaikh M.A."/>
            <person name="Suttiyut T."/>
            <person name="Ogas R."/>
            <person name="Tomko P."/>
            <person name="Gavelis G."/>
            <person name="Widhalm J.R."/>
            <person name="Wisecaver J.H."/>
        </authorList>
    </citation>
    <scope>NUCLEOTIDE SEQUENCE</scope>
    <source>
        <strain evidence="13">ECLA1</strain>
    </source>
</reference>
<feature type="compositionally biased region" description="Polar residues" evidence="9">
    <location>
        <begin position="838"/>
        <end position="855"/>
    </location>
</feature>
<evidence type="ECO:0000256" key="8">
    <source>
        <dbReference type="PROSITE-ProRule" id="PRU00124"/>
    </source>
</evidence>
<organism evidence="13 14">
    <name type="scientific">Elysia crispata</name>
    <name type="common">lettuce slug</name>
    <dbReference type="NCBI Taxonomy" id="231223"/>
    <lineage>
        <taxon>Eukaryota</taxon>
        <taxon>Metazoa</taxon>
        <taxon>Spiralia</taxon>
        <taxon>Lophotrochozoa</taxon>
        <taxon>Mollusca</taxon>
        <taxon>Gastropoda</taxon>
        <taxon>Heterobranchia</taxon>
        <taxon>Euthyneura</taxon>
        <taxon>Panpulmonata</taxon>
        <taxon>Sacoglossa</taxon>
        <taxon>Placobranchoidea</taxon>
        <taxon>Plakobranchidae</taxon>
        <taxon>Elysia</taxon>
    </lineage>
</organism>
<dbReference type="CDD" id="cd00112">
    <property type="entry name" value="LDLa"/>
    <property type="match status" value="2"/>
</dbReference>